<dbReference type="InterPro" id="IPR002477">
    <property type="entry name" value="Peptidoglycan-bd-like"/>
</dbReference>
<reference evidence="3" key="1">
    <citation type="submission" date="2021-10" db="EMBL/GenBank/DDBJ databases">
        <title>Loktanella gaetbuli sp. nov., isolated from a tidal flat.</title>
        <authorList>
            <person name="Park S."/>
            <person name="Yoon J.-H."/>
        </authorList>
    </citation>
    <scope>NUCLEOTIDE SEQUENCE</scope>
    <source>
        <strain evidence="3">TSTF-M6</strain>
    </source>
</reference>
<sequence>MTGPALAQDGTFIQLEAQPTTAAAITRAQVYDATQDNVLGFNLGGRWNAVVIGPFATRDQATAALRVLRQAGIAPDDAFLTDGERFAEQFYPAAGATQTEATPPAAPDAPATDVVGSVVDLPAAPADETVQEARVSEQALTRSEKQDLQIALQWAGYYDSAIDGAFGRGTRSAMEAWQLANGYDPTGVLTTLQRDVLTTAYNAVLDGMNLQLIRDDAAGIAVQIPTGVVSFTEYEPPFARFGPKSDALDAQVLLISQQGDQNRLFGLYEILQTLAIVPTDGDRQRGDDRFEINAVGPQVETYVMARLSDGQIKGFALVWPAGDTARFSRIRDEMIASFATTEGVLDPALARPDEDQVIDLVAGLEVRKPRLSQAGFYISDTGTVLTAATTLDNCTEITLNGSDAATLIASDAALGLAVLEPAQPLAPQAVAAFQTQVPRLQSEIAVAGYPFGGVLPAPTLTFGRLSDIRGLNGEEDIKRLALAAEPGDAGGPVFDNGGAVLGMLLPRATGAGQVLPADVSFLVDSETIIGFLDQAGIAAQITDSLAFMPPETLTLLAADNTVLVDCW</sequence>
<feature type="domain" description="SPOR" evidence="2">
    <location>
        <begin position="12"/>
        <end position="74"/>
    </location>
</feature>
<dbReference type="EMBL" id="JAJATZ010000002">
    <property type="protein sequence ID" value="MCB5198510.1"/>
    <property type="molecule type" value="Genomic_DNA"/>
</dbReference>
<dbReference type="Gene3D" id="1.10.101.10">
    <property type="entry name" value="PGBD-like superfamily/PGBD"/>
    <property type="match status" value="1"/>
</dbReference>
<accession>A0ABS8BS15</accession>
<evidence type="ECO:0000313" key="3">
    <source>
        <dbReference type="EMBL" id="MCB5198510.1"/>
    </source>
</evidence>
<dbReference type="Gene3D" id="2.40.10.120">
    <property type="match status" value="1"/>
</dbReference>
<dbReference type="Gene3D" id="3.30.70.1070">
    <property type="entry name" value="Sporulation related repeat"/>
    <property type="match status" value="1"/>
</dbReference>
<keyword evidence="4" id="KW-1185">Reference proteome</keyword>
<gene>
    <name evidence="3" type="ORF">LGQ03_04600</name>
</gene>
<dbReference type="InterPro" id="IPR036365">
    <property type="entry name" value="PGBD-like_sf"/>
</dbReference>
<dbReference type="SUPFAM" id="SSF110997">
    <property type="entry name" value="Sporulation related repeat"/>
    <property type="match status" value="1"/>
</dbReference>
<evidence type="ECO:0000259" key="2">
    <source>
        <dbReference type="Pfam" id="PF05036"/>
    </source>
</evidence>
<dbReference type="InterPro" id="IPR009003">
    <property type="entry name" value="Peptidase_S1_PA"/>
</dbReference>
<dbReference type="SUPFAM" id="SSF47090">
    <property type="entry name" value="PGBD-like"/>
    <property type="match status" value="1"/>
</dbReference>
<dbReference type="Pfam" id="PF01471">
    <property type="entry name" value="PG_binding_1"/>
    <property type="match status" value="1"/>
</dbReference>
<dbReference type="InterPro" id="IPR036366">
    <property type="entry name" value="PGBDSf"/>
</dbReference>
<proteinExistence type="predicted"/>
<evidence type="ECO:0000259" key="1">
    <source>
        <dbReference type="Pfam" id="PF01471"/>
    </source>
</evidence>
<comment type="caution">
    <text evidence="3">The sequence shown here is derived from an EMBL/GenBank/DDBJ whole genome shotgun (WGS) entry which is preliminary data.</text>
</comment>
<protein>
    <submittedName>
        <fullName evidence="3">Trypsin-like peptidase domain-containing protein</fullName>
    </submittedName>
</protein>
<dbReference type="RefSeq" id="WP_226747438.1">
    <property type="nucleotide sequence ID" value="NZ_JAJATZ010000002.1"/>
</dbReference>
<dbReference type="InterPro" id="IPR007730">
    <property type="entry name" value="SPOR-like_dom"/>
</dbReference>
<dbReference type="InterPro" id="IPR036680">
    <property type="entry name" value="SPOR-like_sf"/>
</dbReference>
<evidence type="ECO:0000313" key="4">
    <source>
        <dbReference type="Proteomes" id="UP001138961"/>
    </source>
</evidence>
<dbReference type="SUPFAM" id="SSF50494">
    <property type="entry name" value="Trypsin-like serine proteases"/>
    <property type="match status" value="1"/>
</dbReference>
<feature type="domain" description="Peptidoglycan binding-like" evidence="1">
    <location>
        <begin position="146"/>
        <end position="196"/>
    </location>
</feature>
<dbReference type="Pfam" id="PF13365">
    <property type="entry name" value="Trypsin_2"/>
    <property type="match status" value="1"/>
</dbReference>
<dbReference type="Pfam" id="PF05036">
    <property type="entry name" value="SPOR"/>
    <property type="match status" value="1"/>
</dbReference>
<name>A0ABS8BS15_9RHOB</name>
<organism evidence="3 4">
    <name type="scientific">Loktanella gaetbuli</name>
    <dbReference type="NCBI Taxonomy" id="2881335"/>
    <lineage>
        <taxon>Bacteria</taxon>
        <taxon>Pseudomonadati</taxon>
        <taxon>Pseudomonadota</taxon>
        <taxon>Alphaproteobacteria</taxon>
        <taxon>Rhodobacterales</taxon>
        <taxon>Roseobacteraceae</taxon>
        <taxon>Loktanella</taxon>
    </lineage>
</organism>
<dbReference type="Proteomes" id="UP001138961">
    <property type="component" value="Unassembled WGS sequence"/>
</dbReference>